<keyword evidence="3" id="KW-0547">Nucleotide-binding</keyword>
<evidence type="ECO:0000256" key="4">
    <source>
        <dbReference type="ARBA" id="ARBA00022777"/>
    </source>
</evidence>
<dbReference type="EMBL" id="CR382138">
    <property type="protein sequence ID" value="CAG89117.2"/>
    <property type="molecule type" value="Genomic_DNA"/>
</dbReference>
<dbReference type="KEGG" id="dha:DEHA2F09548g"/>
<dbReference type="STRING" id="284592.Q6BLZ5"/>
<dbReference type="EC" id="2.7.11.1" evidence="1"/>
<evidence type="ECO:0000256" key="3">
    <source>
        <dbReference type="ARBA" id="ARBA00022741"/>
    </source>
</evidence>
<organism evidence="8 9">
    <name type="scientific">Debaryomyces hansenii (strain ATCC 36239 / CBS 767 / BCRC 21394 / JCM 1990 / NBRC 0083 / IGC 2968)</name>
    <name type="common">Yeast</name>
    <name type="synonym">Torulaspora hansenii</name>
    <dbReference type="NCBI Taxonomy" id="284592"/>
    <lineage>
        <taxon>Eukaryota</taxon>
        <taxon>Fungi</taxon>
        <taxon>Dikarya</taxon>
        <taxon>Ascomycota</taxon>
        <taxon>Saccharomycotina</taxon>
        <taxon>Pichiomycetes</taxon>
        <taxon>Debaryomycetaceae</taxon>
        <taxon>Debaryomyces</taxon>
    </lineage>
</organism>
<keyword evidence="5" id="KW-0067">ATP-binding</keyword>
<dbReference type="GeneID" id="2903618"/>
<keyword evidence="9" id="KW-1185">Reference proteome</keyword>
<dbReference type="OMA" id="DIYPTMN"/>
<evidence type="ECO:0000313" key="9">
    <source>
        <dbReference type="Proteomes" id="UP000000599"/>
    </source>
</evidence>
<dbReference type="SUPFAM" id="SSF56112">
    <property type="entry name" value="Protein kinase-like (PK-like)"/>
    <property type="match status" value="1"/>
</dbReference>
<protein>
    <recommendedName>
        <fullName evidence="1">non-specific serine/threonine protein kinase</fullName>
        <ecNumber evidence="1">2.7.11.1</ecNumber>
    </recommendedName>
</protein>
<dbReference type="PANTHER" id="PTHR24348">
    <property type="entry name" value="SERINE/THREONINE-PROTEIN KINASE UNC-51-RELATED"/>
    <property type="match status" value="1"/>
</dbReference>
<dbReference type="RefSeq" id="XP_460776.2">
    <property type="nucleotide sequence ID" value="XM_460776.1"/>
</dbReference>
<dbReference type="Proteomes" id="UP000000599">
    <property type="component" value="Chromosome F"/>
</dbReference>
<dbReference type="PROSITE" id="PS50011">
    <property type="entry name" value="PROTEIN_KINASE_DOM"/>
    <property type="match status" value="1"/>
</dbReference>
<evidence type="ECO:0000256" key="6">
    <source>
        <dbReference type="SAM" id="MobiDB-lite"/>
    </source>
</evidence>
<dbReference type="AlphaFoldDB" id="Q6BLZ5"/>
<dbReference type="GO" id="GO:0005524">
    <property type="term" value="F:ATP binding"/>
    <property type="evidence" value="ECO:0007669"/>
    <property type="project" value="UniProtKB-KW"/>
</dbReference>
<dbReference type="eggNOG" id="KOG0583">
    <property type="taxonomic scope" value="Eukaryota"/>
</dbReference>
<dbReference type="PANTHER" id="PTHR24348:SF22">
    <property type="entry name" value="NON-SPECIFIC SERINE_THREONINE PROTEIN KINASE"/>
    <property type="match status" value="1"/>
</dbReference>
<dbReference type="GO" id="GO:0005776">
    <property type="term" value="C:autophagosome"/>
    <property type="evidence" value="ECO:0007669"/>
    <property type="project" value="TreeGrafter"/>
</dbReference>
<dbReference type="GO" id="GO:0016020">
    <property type="term" value="C:membrane"/>
    <property type="evidence" value="ECO:0007669"/>
    <property type="project" value="TreeGrafter"/>
</dbReference>
<dbReference type="CDD" id="cd13993">
    <property type="entry name" value="STKc_Pat1_like"/>
    <property type="match status" value="1"/>
</dbReference>
<name>Q6BLZ5_DEBHA</name>
<dbReference type="GO" id="GO:0005829">
    <property type="term" value="C:cytosol"/>
    <property type="evidence" value="ECO:0007669"/>
    <property type="project" value="TreeGrafter"/>
</dbReference>
<sequence>MTMTNTATISANSTASVRGNEAFNEYGAYEKKQYLLKDKYKFITPIQEGAFGKVTLAVNVQTKEKVAMKAMYKSHENTRRIANHEIDVLSKIGRNNDNICQLLDHFETSEFIILILEYCSNGDLYDLIHSSINISAVDIWNIAKELANALKYAHSLGIYHRDIKPENVLFNCFGRVKLCDWGLATTKRMNREFSVGTEKYMAPEVFIEKPELTEYDCKYVDYWSFGITLITAIFGTCPFKPVGESSNIHSDYNFKKFVYYGNSQILYDIYPTMNETCFNIFMNLLRIGGNEDNLLEFNDKINSRNLDNFIQDLQDNWKFGLTIDEEYELEQFDDDAESDNSNDLFNMDHDDLSSESQDEQLSFDTSVESESDSDEYLTNYDTSMKIRMNQESDHHNVIPSLIESSIQSSSSKSWCDLDDDEEFNQIFNAMSLNRTKKPQLDIVKDDFTKSNLGNDDIDILKVEWNLYNNNHQAYN</sequence>
<dbReference type="InterPro" id="IPR045269">
    <property type="entry name" value="Atg1-like"/>
</dbReference>
<evidence type="ECO:0000259" key="7">
    <source>
        <dbReference type="PROSITE" id="PS50011"/>
    </source>
</evidence>
<keyword evidence="4" id="KW-0418">Kinase</keyword>
<feature type="domain" description="Protein kinase" evidence="7">
    <location>
        <begin position="40"/>
        <end position="310"/>
    </location>
</feature>
<dbReference type="PROSITE" id="PS00108">
    <property type="entry name" value="PROTEIN_KINASE_ST"/>
    <property type="match status" value="1"/>
</dbReference>
<accession>Q6BLZ5</accession>
<dbReference type="SMART" id="SM00220">
    <property type="entry name" value="S_TKc"/>
    <property type="match status" value="1"/>
</dbReference>
<reference evidence="8 9" key="1">
    <citation type="journal article" date="2004" name="Nature">
        <title>Genome evolution in yeasts.</title>
        <authorList>
            <consortium name="Genolevures"/>
            <person name="Dujon B."/>
            <person name="Sherman D."/>
            <person name="Fischer G."/>
            <person name="Durrens P."/>
            <person name="Casaregola S."/>
            <person name="Lafontaine I."/>
            <person name="de Montigny J."/>
            <person name="Marck C."/>
            <person name="Neuveglise C."/>
            <person name="Talla E."/>
            <person name="Goffard N."/>
            <person name="Frangeul L."/>
            <person name="Aigle M."/>
            <person name="Anthouard V."/>
            <person name="Babour A."/>
            <person name="Barbe V."/>
            <person name="Barnay S."/>
            <person name="Blanchin S."/>
            <person name="Beckerich J.M."/>
            <person name="Beyne E."/>
            <person name="Bleykasten C."/>
            <person name="Boisrame A."/>
            <person name="Boyer J."/>
            <person name="Cattolico L."/>
            <person name="Confanioleri F."/>
            <person name="de Daruvar A."/>
            <person name="Despons L."/>
            <person name="Fabre E."/>
            <person name="Fairhead C."/>
            <person name="Ferry-Dumazet H."/>
            <person name="Groppi A."/>
            <person name="Hantraye F."/>
            <person name="Hennequin C."/>
            <person name="Jauniaux N."/>
            <person name="Joyet P."/>
            <person name="Kachouri R."/>
            <person name="Kerrest A."/>
            <person name="Koszul R."/>
            <person name="Lemaire M."/>
            <person name="Lesur I."/>
            <person name="Ma L."/>
            <person name="Muller H."/>
            <person name="Nicaud J.M."/>
            <person name="Nikolski M."/>
            <person name="Oztas S."/>
            <person name="Ozier-Kalogeropoulos O."/>
            <person name="Pellenz S."/>
            <person name="Potier S."/>
            <person name="Richard G.F."/>
            <person name="Straub M.L."/>
            <person name="Suleau A."/>
            <person name="Swennene D."/>
            <person name="Tekaia F."/>
            <person name="Wesolowski-Louvel M."/>
            <person name="Westhof E."/>
            <person name="Wirth B."/>
            <person name="Zeniou-Meyer M."/>
            <person name="Zivanovic I."/>
            <person name="Bolotin-Fukuhara M."/>
            <person name="Thierry A."/>
            <person name="Bouchier C."/>
            <person name="Caudron B."/>
            <person name="Scarpelli C."/>
            <person name="Gaillardin C."/>
            <person name="Weissenbach J."/>
            <person name="Wincker P."/>
            <person name="Souciet J.L."/>
        </authorList>
    </citation>
    <scope>NUCLEOTIDE SEQUENCE [LARGE SCALE GENOMIC DNA]</scope>
    <source>
        <strain evidence="9">ATCC 36239 / CBS 767 / BCRC 21394 / JCM 1990 / NBRC 0083 / IGC 2968</strain>
    </source>
</reference>
<evidence type="ECO:0000256" key="5">
    <source>
        <dbReference type="ARBA" id="ARBA00022840"/>
    </source>
</evidence>
<evidence type="ECO:0000256" key="1">
    <source>
        <dbReference type="ARBA" id="ARBA00012513"/>
    </source>
</evidence>
<gene>
    <name evidence="8" type="ordered locus">DEHA2F09548g</name>
</gene>
<dbReference type="GO" id="GO:0010506">
    <property type="term" value="P:regulation of autophagy"/>
    <property type="evidence" value="ECO:0007669"/>
    <property type="project" value="InterPro"/>
</dbReference>
<dbReference type="GO" id="GO:0004674">
    <property type="term" value="F:protein serine/threonine kinase activity"/>
    <property type="evidence" value="ECO:0007669"/>
    <property type="project" value="UniProtKB-EC"/>
</dbReference>
<feature type="region of interest" description="Disordered" evidence="6">
    <location>
        <begin position="333"/>
        <end position="375"/>
    </location>
</feature>
<dbReference type="InterPro" id="IPR011009">
    <property type="entry name" value="Kinase-like_dom_sf"/>
</dbReference>
<proteinExistence type="predicted"/>
<dbReference type="Pfam" id="PF00069">
    <property type="entry name" value="Pkinase"/>
    <property type="match status" value="1"/>
</dbReference>
<dbReference type="GO" id="GO:0000407">
    <property type="term" value="C:phagophore assembly site"/>
    <property type="evidence" value="ECO:0007669"/>
    <property type="project" value="TreeGrafter"/>
</dbReference>
<dbReference type="InterPro" id="IPR000719">
    <property type="entry name" value="Prot_kinase_dom"/>
</dbReference>
<evidence type="ECO:0000313" key="8">
    <source>
        <dbReference type="EMBL" id="CAG89117.2"/>
    </source>
</evidence>
<dbReference type="FunFam" id="1.10.510.10:FF:000571">
    <property type="entry name" value="Maternal embryonic leucine zipper kinase"/>
    <property type="match status" value="1"/>
</dbReference>
<dbReference type="HOGENOM" id="CLU_044371_0_0_1"/>
<evidence type="ECO:0000256" key="2">
    <source>
        <dbReference type="ARBA" id="ARBA00022679"/>
    </source>
</evidence>
<dbReference type="InterPro" id="IPR008271">
    <property type="entry name" value="Ser/Thr_kinase_AS"/>
</dbReference>
<keyword evidence="2" id="KW-0808">Transferase</keyword>
<dbReference type="VEuPathDB" id="FungiDB:DEHA2F09548g"/>
<dbReference type="Gene3D" id="1.10.510.10">
    <property type="entry name" value="Transferase(Phosphotransferase) domain 1"/>
    <property type="match status" value="1"/>
</dbReference>
<dbReference type="InParanoid" id="Q6BLZ5"/>
<dbReference type="GO" id="GO:0000045">
    <property type="term" value="P:autophagosome assembly"/>
    <property type="evidence" value="ECO:0007669"/>
    <property type="project" value="TreeGrafter"/>
</dbReference>
<dbReference type="OrthoDB" id="4062651at2759"/>